<evidence type="ECO:0000313" key="2">
    <source>
        <dbReference type="EMBL" id="MBB0247426.1"/>
    </source>
</evidence>
<feature type="non-terminal residue" evidence="2">
    <location>
        <position position="1"/>
    </location>
</feature>
<sequence>AVETPWTAPLPADAGAVRTAGFGADGEHWGAGHTGQDFAVPEGTDVLAVGSGVVVAVECGDAYGLSVVLRHDNGYHSQYAHLSAVTVEPGDRVGVGRRVGLSGNTGNSTGPHLHFEIRLTPHYGSAVDPVRWLRDHGVRLD</sequence>
<organism evidence="2 3">
    <name type="scientific">Streptomyces alkaliphilus</name>
    <dbReference type="NCBI Taxonomy" id="1472722"/>
    <lineage>
        <taxon>Bacteria</taxon>
        <taxon>Bacillati</taxon>
        <taxon>Actinomycetota</taxon>
        <taxon>Actinomycetes</taxon>
        <taxon>Kitasatosporales</taxon>
        <taxon>Streptomycetaceae</taxon>
        <taxon>Streptomyces</taxon>
    </lineage>
</organism>
<dbReference type="InterPro" id="IPR050570">
    <property type="entry name" value="Cell_wall_metabolism_enzyme"/>
</dbReference>
<dbReference type="CDD" id="cd12797">
    <property type="entry name" value="M23_peptidase"/>
    <property type="match status" value="1"/>
</dbReference>
<dbReference type="Proteomes" id="UP000538929">
    <property type="component" value="Unassembled WGS sequence"/>
</dbReference>
<gene>
    <name evidence="2" type="ORF">FNQ90_25710</name>
</gene>
<dbReference type="InterPro" id="IPR016047">
    <property type="entry name" value="M23ase_b-sheet_dom"/>
</dbReference>
<protein>
    <submittedName>
        <fullName evidence="2">Peptidoglycan DD-metalloendopeptidase family protein</fullName>
    </submittedName>
</protein>
<keyword evidence="3" id="KW-1185">Reference proteome</keyword>
<dbReference type="PANTHER" id="PTHR21666:SF270">
    <property type="entry name" value="MUREIN HYDROLASE ACTIVATOR ENVC"/>
    <property type="match status" value="1"/>
</dbReference>
<evidence type="ECO:0000313" key="3">
    <source>
        <dbReference type="Proteomes" id="UP000538929"/>
    </source>
</evidence>
<reference evidence="3" key="1">
    <citation type="submission" date="2019-10" db="EMBL/GenBank/DDBJ databases">
        <title>Streptomyces sp. nov., a novel actinobacterium isolated from alkaline environment.</title>
        <authorList>
            <person name="Golinska P."/>
        </authorList>
    </citation>
    <scope>NUCLEOTIDE SEQUENCE [LARGE SCALE GENOMIC DNA]</scope>
    <source>
        <strain evidence="3">DSM 42118</strain>
    </source>
</reference>
<dbReference type="Pfam" id="PF01551">
    <property type="entry name" value="Peptidase_M23"/>
    <property type="match status" value="1"/>
</dbReference>
<comment type="caution">
    <text evidence="2">The sequence shown here is derived from an EMBL/GenBank/DDBJ whole genome shotgun (WGS) entry which is preliminary data.</text>
</comment>
<dbReference type="EMBL" id="VKHT01001729">
    <property type="protein sequence ID" value="MBB0247426.1"/>
    <property type="molecule type" value="Genomic_DNA"/>
</dbReference>
<dbReference type="Gene3D" id="2.70.70.10">
    <property type="entry name" value="Glucose Permease (Domain IIA)"/>
    <property type="match status" value="1"/>
</dbReference>
<dbReference type="AlphaFoldDB" id="A0A7W3TIF8"/>
<proteinExistence type="predicted"/>
<dbReference type="PANTHER" id="PTHR21666">
    <property type="entry name" value="PEPTIDASE-RELATED"/>
    <property type="match status" value="1"/>
</dbReference>
<evidence type="ECO:0000259" key="1">
    <source>
        <dbReference type="Pfam" id="PF01551"/>
    </source>
</evidence>
<dbReference type="GO" id="GO:0004222">
    <property type="term" value="F:metalloendopeptidase activity"/>
    <property type="evidence" value="ECO:0007669"/>
    <property type="project" value="TreeGrafter"/>
</dbReference>
<accession>A0A7W3TIF8</accession>
<feature type="domain" description="M23ase beta-sheet core" evidence="1">
    <location>
        <begin position="32"/>
        <end position="129"/>
    </location>
</feature>
<dbReference type="SUPFAM" id="SSF51261">
    <property type="entry name" value="Duplicated hybrid motif"/>
    <property type="match status" value="1"/>
</dbReference>
<name>A0A7W3TIF8_9ACTN</name>
<dbReference type="InterPro" id="IPR011055">
    <property type="entry name" value="Dup_hybrid_motif"/>
</dbReference>
<dbReference type="RefSeq" id="WP_182608594.1">
    <property type="nucleotide sequence ID" value="NZ_VKHT01001729.1"/>
</dbReference>